<dbReference type="Proteomes" id="UP001195660">
    <property type="component" value="Unassembled WGS sequence"/>
</dbReference>
<organism evidence="4 5">
    <name type="scientific">Deefgea chitinilytica</name>
    <dbReference type="NCBI Taxonomy" id="570276"/>
    <lineage>
        <taxon>Bacteria</taxon>
        <taxon>Pseudomonadati</taxon>
        <taxon>Pseudomonadota</taxon>
        <taxon>Betaproteobacteria</taxon>
        <taxon>Neisseriales</taxon>
        <taxon>Chitinibacteraceae</taxon>
        <taxon>Deefgea</taxon>
    </lineage>
</organism>
<sequence>MISQTYTREKIITKRLKSQLLPLALVLCAVNTHAHAYKISEEWRNFRTYPRTERAYALLKKGDLAGARNLFEQVYQINPKRKDISFELARICARQADIACIDAIAQKWISRQPEDATGYMLKGYIGYLTKNESQIIKYAPLALQRPGAPETFRSSLAEAWVAALINSDDATAIKQAEQLLKTQKISIAGDKLVQWEQHRQSAQQASQGKQPITKQFQQEGEDKTGTAPSELSKQVATQAARQNRNPAQSTYTKSKGISPQSLPAKTKEPIPQFPYAELNQAERNNQLSVHLIALAEQQQNAVFLNKVSRLQSDHLFNPALQASLARGLQTQHCDLLLAITPIETNAKLTTPYSQMAAAFCSKNNPRRAAGHFAAVNQLRSQNNQSPDLIALRGEGDALMADGQTEQAMQRWYQLLQIEPQAQLGETLAAYALHNPQFTISHSIANRFPQYFPAGSLALQQARHAVNNGDYNNAVQLFSRSLTENPDADIWYELSLLHKKNQQSAKQGEALAMAIKLAPQNALFHAEYGFWLINAQDNVAALENLQEAIRLEPTRIELQPQIAFLHMQQGNREAAIIDLRASIDQHAAIQAKMGISGDAATQQLFNWQRNVQTLEDRWNWLVNTQIRLNTAPDTSSATSPVQYGQYNGYINTALTYRLDPIRDAARPTWIFVRANQGLNDQSLSFTPDKTLGLGVTQRLLKDYMVIGSAEWLYRTEATYKNDMMVRLSGSHSINTDWQPTGNNWLTFNLYGDAAWLVRAESYYLTTSVEAGQQYRLPWLDGKSTLMPFISSIATANNDNPTHTIVSRVDVGVGLALQTWHGADPWRAPDLRQRLSLEVRQAIGGNTDDDFAVLLRWGLFH</sequence>
<feature type="signal peptide" evidence="2">
    <location>
        <begin position="1"/>
        <end position="34"/>
    </location>
</feature>
<proteinExistence type="predicted"/>
<dbReference type="InterPro" id="IPR019734">
    <property type="entry name" value="TPR_rpt"/>
</dbReference>
<feature type="compositionally biased region" description="Polar residues" evidence="1">
    <location>
        <begin position="226"/>
        <end position="263"/>
    </location>
</feature>
<dbReference type="SUPFAM" id="SSF48452">
    <property type="entry name" value="TPR-like"/>
    <property type="match status" value="3"/>
</dbReference>
<dbReference type="Gene3D" id="1.25.40.10">
    <property type="entry name" value="Tetratricopeptide repeat domain"/>
    <property type="match status" value="2"/>
</dbReference>
<evidence type="ECO:0000256" key="2">
    <source>
        <dbReference type="SAM" id="SignalP"/>
    </source>
</evidence>
<feature type="chain" id="PRO_5046857292" evidence="2">
    <location>
        <begin position="35"/>
        <end position="859"/>
    </location>
</feature>
<keyword evidence="5" id="KW-1185">Reference proteome</keyword>
<dbReference type="InterPro" id="IPR025137">
    <property type="entry name" value="NfrA_C"/>
</dbReference>
<feature type="domain" description="Bacteriophage N4 adsorption protein A C-terminal" evidence="3">
    <location>
        <begin position="689"/>
        <end position="844"/>
    </location>
</feature>
<dbReference type="EMBL" id="WOFE01000001">
    <property type="protein sequence ID" value="MBM5570851.1"/>
    <property type="molecule type" value="Genomic_DNA"/>
</dbReference>
<evidence type="ECO:0000313" key="4">
    <source>
        <dbReference type="EMBL" id="MBM5570851.1"/>
    </source>
</evidence>
<dbReference type="InterPro" id="IPR011990">
    <property type="entry name" value="TPR-like_helical_dom_sf"/>
</dbReference>
<feature type="compositionally biased region" description="Polar residues" evidence="1">
    <location>
        <begin position="200"/>
        <end position="218"/>
    </location>
</feature>
<evidence type="ECO:0000313" key="5">
    <source>
        <dbReference type="Proteomes" id="UP001195660"/>
    </source>
</evidence>
<evidence type="ECO:0000259" key="3">
    <source>
        <dbReference type="Pfam" id="PF13283"/>
    </source>
</evidence>
<dbReference type="Pfam" id="PF13432">
    <property type="entry name" value="TPR_16"/>
    <property type="match status" value="1"/>
</dbReference>
<keyword evidence="2" id="KW-0732">Signal</keyword>
<reference evidence="4 5" key="1">
    <citation type="submission" date="2019-11" db="EMBL/GenBank/DDBJ databases">
        <title>Novel Deefgea species.</title>
        <authorList>
            <person name="Han J.-H."/>
        </authorList>
    </citation>
    <scope>NUCLEOTIDE SEQUENCE [LARGE SCALE GENOMIC DNA]</scope>
    <source>
        <strain evidence="4 5">LMG 24817</strain>
    </source>
</reference>
<gene>
    <name evidence="4" type="ORF">GM173_04570</name>
</gene>
<protein>
    <submittedName>
        <fullName evidence="4">Tetratricopeptide repeat protein</fullName>
    </submittedName>
</protein>
<evidence type="ECO:0000256" key="1">
    <source>
        <dbReference type="SAM" id="MobiDB-lite"/>
    </source>
</evidence>
<dbReference type="SMART" id="SM00028">
    <property type="entry name" value="TPR"/>
    <property type="match status" value="4"/>
</dbReference>
<dbReference type="Pfam" id="PF13283">
    <property type="entry name" value="NfrA_C"/>
    <property type="match status" value="1"/>
</dbReference>
<comment type="caution">
    <text evidence="4">The sequence shown here is derived from an EMBL/GenBank/DDBJ whole genome shotgun (WGS) entry which is preliminary data.</text>
</comment>
<feature type="region of interest" description="Disordered" evidence="1">
    <location>
        <begin position="198"/>
        <end position="268"/>
    </location>
</feature>
<accession>A0ABS2C9L5</accession>
<dbReference type="Pfam" id="PF14559">
    <property type="entry name" value="TPR_19"/>
    <property type="match status" value="1"/>
</dbReference>
<name>A0ABS2C9L5_9NEIS</name>